<name>A0A919JQF0_9ACTN</name>
<evidence type="ECO:0000313" key="1">
    <source>
        <dbReference type="EMBL" id="GIE93000.1"/>
    </source>
</evidence>
<dbReference type="GO" id="GO:0003700">
    <property type="term" value="F:DNA-binding transcription factor activity"/>
    <property type="evidence" value="ECO:0007669"/>
    <property type="project" value="InterPro"/>
</dbReference>
<evidence type="ECO:0008006" key="3">
    <source>
        <dbReference type="Google" id="ProtNLM"/>
    </source>
</evidence>
<keyword evidence="2" id="KW-1185">Reference proteome</keyword>
<protein>
    <recommendedName>
        <fullName evidence="3">HTH arsR-type domain-containing protein</fullName>
    </recommendedName>
</protein>
<dbReference type="Proteomes" id="UP000636960">
    <property type="component" value="Unassembled WGS sequence"/>
</dbReference>
<evidence type="ECO:0000313" key="2">
    <source>
        <dbReference type="Proteomes" id="UP000636960"/>
    </source>
</evidence>
<dbReference type="Pfam" id="PF12840">
    <property type="entry name" value="HTH_20"/>
    <property type="match status" value="1"/>
</dbReference>
<dbReference type="SUPFAM" id="SSF46785">
    <property type="entry name" value="Winged helix' DNA-binding domain"/>
    <property type="match status" value="1"/>
</dbReference>
<dbReference type="AlphaFoldDB" id="A0A919JQF0"/>
<dbReference type="EMBL" id="BOMV01000005">
    <property type="protein sequence ID" value="GIE93000.1"/>
    <property type="molecule type" value="Genomic_DNA"/>
</dbReference>
<organism evidence="1 2">
    <name type="scientific">Paractinoplanes rishiriensis</name>
    <dbReference type="NCBI Taxonomy" id="1050105"/>
    <lineage>
        <taxon>Bacteria</taxon>
        <taxon>Bacillati</taxon>
        <taxon>Actinomycetota</taxon>
        <taxon>Actinomycetes</taxon>
        <taxon>Micromonosporales</taxon>
        <taxon>Micromonosporaceae</taxon>
        <taxon>Paractinoplanes</taxon>
    </lineage>
</organism>
<dbReference type="InterPro" id="IPR011991">
    <property type="entry name" value="ArsR-like_HTH"/>
</dbReference>
<dbReference type="Gene3D" id="1.10.10.10">
    <property type="entry name" value="Winged helix-like DNA-binding domain superfamily/Winged helix DNA-binding domain"/>
    <property type="match status" value="1"/>
</dbReference>
<dbReference type="InterPro" id="IPR036388">
    <property type="entry name" value="WH-like_DNA-bd_sf"/>
</dbReference>
<dbReference type="RefSeq" id="WP_203778849.1">
    <property type="nucleotide sequence ID" value="NZ_BOMV01000005.1"/>
</dbReference>
<reference evidence="1" key="1">
    <citation type="submission" date="2021-01" db="EMBL/GenBank/DDBJ databases">
        <title>Whole genome shotgun sequence of Actinoplanes rishiriensis NBRC 108556.</title>
        <authorList>
            <person name="Komaki H."/>
            <person name="Tamura T."/>
        </authorList>
    </citation>
    <scope>NUCLEOTIDE SEQUENCE</scope>
    <source>
        <strain evidence="1">NBRC 108556</strain>
    </source>
</reference>
<accession>A0A919JQF0</accession>
<comment type="caution">
    <text evidence="1">The sequence shown here is derived from an EMBL/GenBank/DDBJ whole genome shotgun (WGS) entry which is preliminary data.</text>
</comment>
<dbReference type="CDD" id="cd00090">
    <property type="entry name" value="HTH_ARSR"/>
    <property type="match status" value="1"/>
</dbReference>
<proteinExistence type="predicted"/>
<dbReference type="InterPro" id="IPR036390">
    <property type="entry name" value="WH_DNA-bd_sf"/>
</dbReference>
<gene>
    <name evidence="1" type="ORF">Ari01nite_04650</name>
</gene>
<sequence>MLESIGDGRTTTELARRLGVSAASISQHTAVLREARLIHTSRVGKAVLHTMTPLGSALLAGG</sequence>